<keyword evidence="1" id="KW-1133">Transmembrane helix</keyword>
<evidence type="ECO:0000313" key="2">
    <source>
        <dbReference type="EnsemblMetazoa" id="GAUT017541-PA"/>
    </source>
</evidence>
<reference evidence="2" key="1">
    <citation type="submission" date="2020-05" db="UniProtKB">
        <authorList>
            <consortium name="EnsemblMetazoa"/>
        </authorList>
    </citation>
    <scope>IDENTIFICATION</scope>
    <source>
        <strain evidence="2">TTRI</strain>
    </source>
</reference>
<name>A0A1A9UVY1_GLOAU</name>
<keyword evidence="1" id="KW-0812">Transmembrane</keyword>
<organism evidence="2 3">
    <name type="scientific">Glossina austeni</name>
    <name type="common">Savannah tsetse fly</name>
    <dbReference type="NCBI Taxonomy" id="7395"/>
    <lineage>
        <taxon>Eukaryota</taxon>
        <taxon>Metazoa</taxon>
        <taxon>Ecdysozoa</taxon>
        <taxon>Arthropoda</taxon>
        <taxon>Hexapoda</taxon>
        <taxon>Insecta</taxon>
        <taxon>Pterygota</taxon>
        <taxon>Neoptera</taxon>
        <taxon>Endopterygota</taxon>
        <taxon>Diptera</taxon>
        <taxon>Brachycera</taxon>
        <taxon>Muscomorpha</taxon>
        <taxon>Hippoboscoidea</taxon>
        <taxon>Glossinidae</taxon>
        <taxon>Glossina</taxon>
    </lineage>
</organism>
<evidence type="ECO:0000313" key="3">
    <source>
        <dbReference type="Proteomes" id="UP000078200"/>
    </source>
</evidence>
<keyword evidence="3" id="KW-1185">Reference proteome</keyword>
<dbReference type="EnsemblMetazoa" id="GAUT017541-RA">
    <property type="protein sequence ID" value="GAUT017541-PA"/>
    <property type="gene ID" value="GAUT017541"/>
</dbReference>
<keyword evidence="1" id="KW-0472">Membrane</keyword>
<accession>A0A1A9UVY1</accession>
<protein>
    <submittedName>
        <fullName evidence="2">Uncharacterized protein</fullName>
    </submittedName>
</protein>
<dbReference type="Proteomes" id="UP000078200">
    <property type="component" value="Unassembled WGS sequence"/>
</dbReference>
<sequence>MVESKQQQQQQQQQQFSNHHLYTTCNIRSVITDGIYIDFGNHQIRVDVNYNLDPFERIRIWIKSIHNLELRKEGVIFRFAYPTIFSILTVYRIALHPPNSLALAILRYNAACITILQVSNHLTPTKMSTYDTIRAKIFATHEILQMSR</sequence>
<dbReference type="AlphaFoldDB" id="A0A1A9UVY1"/>
<feature type="transmembrane region" description="Helical" evidence="1">
    <location>
        <begin position="75"/>
        <end position="94"/>
    </location>
</feature>
<evidence type="ECO:0000256" key="1">
    <source>
        <dbReference type="SAM" id="Phobius"/>
    </source>
</evidence>
<dbReference type="VEuPathDB" id="VectorBase:GAUT017541"/>
<proteinExistence type="predicted"/>